<dbReference type="KEGG" id="stq:Spith_1139"/>
<dbReference type="GO" id="GO:0046872">
    <property type="term" value="F:metal ion binding"/>
    <property type="evidence" value="ECO:0007669"/>
    <property type="project" value="UniProtKB-KW"/>
</dbReference>
<feature type="domain" description="tRNA-guanine(15) transglycosylase-like" evidence="5">
    <location>
        <begin position="16"/>
        <end position="373"/>
    </location>
</feature>
<dbReference type="InterPro" id="IPR050076">
    <property type="entry name" value="ArchSynthase1/Queuine_TRR"/>
</dbReference>
<accession>G0GE58</accession>
<keyword evidence="4" id="KW-0862">Zinc</keyword>
<dbReference type="Proteomes" id="UP000007254">
    <property type="component" value="Chromosome"/>
</dbReference>
<dbReference type="PANTHER" id="PTHR46499">
    <property type="entry name" value="QUEUINE TRNA-RIBOSYLTRANSFERASE"/>
    <property type="match status" value="1"/>
</dbReference>
<evidence type="ECO:0000313" key="6">
    <source>
        <dbReference type="EMBL" id="AEJ61411.1"/>
    </source>
</evidence>
<dbReference type="GO" id="GO:0008479">
    <property type="term" value="F:tRNA-guanosine(34) queuine transglycosylase activity"/>
    <property type="evidence" value="ECO:0007669"/>
    <property type="project" value="UniProtKB-UniRule"/>
</dbReference>
<comment type="catalytic activity">
    <reaction evidence="4">
        <text>7-aminomethyl-7-carbaguanine + guanosine(34) in tRNA = 7-aminomethyl-7-carbaguanosine(34) in tRNA + guanine</text>
        <dbReference type="Rhea" id="RHEA:24104"/>
        <dbReference type="Rhea" id="RHEA-COMP:10341"/>
        <dbReference type="Rhea" id="RHEA-COMP:10342"/>
        <dbReference type="ChEBI" id="CHEBI:16235"/>
        <dbReference type="ChEBI" id="CHEBI:58703"/>
        <dbReference type="ChEBI" id="CHEBI:74269"/>
        <dbReference type="ChEBI" id="CHEBI:82833"/>
        <dbReference type="EC" id="2.4.2.29"/>
    </reaction>
</comment>
<keyword evidence="7" id="KW-1185">Reference proteome</keyword>
<evidence type="ECO:0000256" key="1">
    <source>
        <dbReference type="ARBA" id="ARBA00022676"/>
    </source>
</evidence>
<dbReference type="AlphaFoldDB" id="G0GE58"/>
<comment type="function">
    <text evidence="4">Catalyzes the base-exchange of a guanine (G) residue with the queuine precursor 7-aminomethyl-7-deazaguanine (PreQ1) at position 34 (anticodon wobble position) in tRNAs with GU(N) anticodons (tRNA-Asp, -Asn, -His and -Tyr). Catalysis occurs through a double-displacement mechanism. The nucleophile active site attacks the C1' of nucleotide 34 to detach the guanine base from the RNA, forming a covalent enzyme-RNA intermediate. The proton acceptor active site deprotonates the incoming PreQ1, allowing a nucleophilic attack on the C1' of the ribose to form the product. After dissociation, two additional enzymatic reactions on the tRNA convert PreQ1 to queuine (Q), resulting in the hypermodified nucleoside queuosine (7-(((4,5-cis-dihydroxy-2-cyclopenten-1-yl)amino)methyl)-7-deazaguanosine).</text>
</comment>
<feature type="binding site" evidence="4">
    <location>
        <position position="148"/>
    </location>
    <ligand>
        <name>substrate</name>
    </ligand>
</feature>
<dbReference type="PANTHER" id="PTHR46499:SF1">
    <property type="entry name" value="QUEUINE TRNA-RIBOSYLTRANSFERASE"/>
    <property type="match status" value="1"/>
</dbReference>
<dbReference type="EC" id="2.4.2.29" evidence="4"/>
<keyword evidence="3 4" id="KW-0819">tRNA processing</keyword>
<keyword evidence="4" id="KW-0479">Metal-binding</keyword>
<comment type="similarity">
    <text evidence="4">Belongs to the queuine tRNA-ribosyltransferase family.</text>
</comment>
<dbReference type="HOGENOM" id="CLU_022060_0_1_12"/>
<evidence type="ECO:0000313" key="7">
    <source>
        <dbReference type="Proteomes" id="UP000007254"/>
    </source>
</evidence>
<keyword evidence="4" id="KW-0671">Queuosine biosynthesis</keyword>
<feature type="binding site" evidence="4">
    <location>
        <position position="311"/>
    </location>
    <ligand>
        <name>Zn(2+)</name>
        <dbReference type="ChEBI" id="CHEBI:29105"/>
    </ligand>
</feature>
<reference evidence="6 7" key="1">
    <citation type="submission" date="2011-06" db="EMBL/GenBank/DDBJ databases">
        <title>The complete genome of Spirochaeta thermophila DSM 6578.</title>
        <authorList>
            <consortium name="US DOE Joint Genome Institute (JGI-PGF)"/>
            <person name="Lucas S."/>
            <person name="Lapidus A."/>
            <person name="Bruce D."/>
            <person name="Goodwin L."/>
            <person name="Pitluck S."/>
            <person name="Peters L."/>
            <person name="Kyrpides N."/>
            <person name="Mavromatis K."/>
            <person name="Ivanova N."/>
            <person name="Mikailova N."/>
            <person name="Pagani I."/>
            <person name="Chertkov O."/>
            <person name="Detter J.C."/>
            <person name="Tapia R."/>
            <person name="Han C."/>
            <person name="Land M."/>
            <person name="Hauser L."/>
            <person name="Markowitz V."/>
            <person name="Cheng J.-F."/>
            <person name="Hugenholtz P."/>
            <person name="Woyke T."/>
            <person name="Wu D."/>
            <person name="Spring S."/>
            <person name="Merkhoffer B."/>
            <person name="Schneider S."/>
            <person name="Klenk H.-P."/>
            <person name="Eisen J.A."/>
        </authorList>
    </citation>
    <scope>NUCLEOTIDE SEQUENCE [LARGE SCALE GENOMIC DNA]</scope>
    <source>
        <strain evidence="7">ATCC 700085 / DSM 6578 / Z-1203</strain>
    </source>
</reference>
<dbReference type="GO" id="GO:0008616">
    <property type="term" value="P:tRNA queuosine(34) biosynthetic process"/>
    <property type="evidence" value="ECO:0007669"/>
    <property type="project" value="UniProtKB-UniRule"/>
</dbReference>
<evidence type="ECO:0000256" key="3">
    <source>
        <dbReference type="ARBA" id="ARBA00022694"/>
    </source>
</evidence>
<feature type="binding site" evidence="4">
    <location>
        <position position="221"/>
    </location>
    <ligand>
        <name>substrate</name>
    </ligand>
</feature>
<feature type="binding site" evidence="4">
    <location>
        <position position="309"/>
    </location>
    <ligand>
        <name>Zn(2+)</name>
        <dbReference type="ChEBI" id="CHEBI:29105"/>
    </ligand>
</feature>
<dbReference type="HAMAP" id="MF_00168">
    <property type="entry name" value="Q_tRNA_Tgt"/>
    <property type="match status" value="1"/>
</dbReference>
<gene>
    <name evidence="4" type="primary">tgt</name>
    <name evidence="6" type="ordered locus">Spith_1139</name>
</gene>
<comment type="cofactor">
    <cofactor evidence="4">
        <name>Zn(2+)</name>
        <dbReference type="ChEBI" id="CHEBI:29105"/>
    </cofactor>
    <text evidence="4">Binds 1 zinc ion per subunit.</text>
</comment>
<dbReference type="SUPFAM" id="SSF51713">
    <property type="entry name" value="tRNA-guanine transglycosylase"/>
    <property type="match status" value="1"/>
</dbReference>
<feature type="region of interest" description="RNA binding" evidence="4">
    <location>
        <begin position="252"/>
        <end position="258"/>
    </location>
</feature>
<feature type="binding site" evidence="4">
    <location>
        <position position="194"/>
    </location>
    <ligand>
        <name>substrate</name>
    </ligand>
</feature>
<feature type="binding site" evidence="4">
    <location>
        <position position="340"/>
    </location>
    <ligand>
        <name>Zn(2+)</name>
        <dbReference type="ChEBI" id="CHEBI:29105"/>
    </ligand>
</feature>
<feature type="active site" description="Nucleophile" evidence="4">
    <location>
        <position position="271"/>
    </location>
</feature>
<dbReference type="NCBIfam" id="TIGR00449">
    <property type="entry name" value="tgt_general"/>
    <property type="match status" value="1"/>
</dbReference>
<organism evidence="6 7">
    <name type="scientific">Winmispira thermophila (strain ATCC 700085 / DSM 6578 / Z-1203)</name>
    <name type="common">Spirochaeta thermophila</name>
    <dbReference type="NCBI Taxonomy" id="869211"/>
    <lineage>
        <taxon>Bacteria</taxon>
        <taxon>Pseudomonadati</taxon>
        <taxon>Spirochaetota</taxon>
        <taxon>Spirochaetia</taxon>
        <taxon>Winmispirales</taxon>
        <taxon>Winmispiraceae</taxon>
        <taxon>Winmispira</taxon>
    </lineage>
</organism>
<comment type="subunit">
    <text evidence="4">Homodimer. Within each dimer, one monomer is responsible for RNA recognition and catalysis, while the other monomer binds to the replacement base PreQ1.</text>
</comment>
<evidence type="ECO:0000259" key="5">
    <source>
        <dbReference type="Pfam" id="PF01702"/>
    </source>
</evidence>
<dbReference type="InterPro" id="IPR036511">
    <property type="entry name" value="TGT-like_sf"/>
</dbReference>
<protein>
    <recommendedName>
        <fullName evidence="4">Queuine tRNA-ribosyltransferase</fullName>
        <ecNumber evidence="4">2.4.2.29</ecNumber>
    </recommendedName>
    <alternativeName>
        <fullName evidence="4">Guanine insertion enzyme</fullName>
    </alternativeName>
    <alternativeName>
        <fullName evidence="4">tRNA-guanine transglycosylase</fullName>
    </alternativeName>
</protein>
<dbReference type="InterPro" id="IPR002616">
    <property type="entry name" value="tRNA_ribo_trans-like"/>
</dbReference>
<keyword evidence="2 4" id="KW-0808">Transferase</keyword>
<dbReference type="GO" id="GO:0005829">
    <property type="term" value="C:cytosol"/>
    <property type="evidence" value="ECO:0007669"/>
    <property type="project" value="TreeGrafter"/>
</dbReference>
<dbReference type="NCBIfam" id="TIGR00430">
    <property type="entry name" value="Q_tRNA_tgt"/>
    <property type="match status" value="1"/>
</dbReference>
<feature type="active site" description="Proton acceptor" evidence="4">
    <location>
        <position position="94"/>
    </location>
</feature>
<comment type="pathway">
    <text evidence="4">tRNA modification; tRNA-queuosine biosynthesis.</text>
</comment>
<evidence type="ECO:0000256" key="2">
    <source>
        <dbReference type="ARBA" id="ARBA00022679"/>
    </source>
</evidence>
<dbReference type="STRING" id="869211.Spith_1139"/>
<sequence length="382" mass="43161">MMHGIFSITHRDPSCLARTGRLLLPHGEVETPVFMPVGTNGSVKAVDFSVLDDMGIRLILSNTYHLFLRPGVDIIREAGGLHSFIGWQGNILTDSGGYQVFSLAPFRKIREEGVYFRSHIDGSYHTLTPEGVVDIQTAFGSDVMMPLDVCTPPGISKKEAEEALEITTAWARRSKERWESLREESGGLLFGIVQGNFFHDLRRRSVEEICALELPGTAIGGLSVGESFPVFQEFLAFTAALLPSEVPHYLMGIGTPEYILEAVEQGIDMFDCVFPTRTARNASVFTRSGRISLRRERFTRDFGPLDPECTCYTCRRYTRAYLRHLFKAQEIMGPVLATIHNLHFLFTMVEEIRESIREGRFSRYKRAFLARYQEGTRADENE</sequence>
<evidence type="ECO:0000256" key="4">
    <source>
        <dbReference type="HAMAP-Rule" id="MF_00168"/>
    </source>
</evidence>
<dbReference type="EMBL" id="CP002903">
    <property type="protein sequence ID" value="AEJ61411.1"/>
    <property type="molecule type" value="Genomic_DNA"/>
</dbReference>
<dbReference type="InterPro" id="IPR004803">
    <property type="entry name" value="TGT"/>
</dbReference>
<dbReference type="Pfam" id="PF01702">
    <property type="entry name" value="TGT"/>
    <property type="match status" value="1"/>
</dbReference>
<dbReference type="UniPathway" id="UPA00392"/>
<keyword evidence="1 4" id="KW-0328">Glycosyltransferase</keyword>
<feature type="binding site" evidence="4">
    <location>
        <begin position="94"/>
        <end position="98"/>
    </location>
    <ligand>
        <name>substrate</name>
    </ligand>
</feature>
<proteinExistence type="inferred from homology"/>
<name>G0GE58_WINT7</name>
<dbReference type="Gene3D" id="3.20.20.105">
    <property type="entry name" value="Queuine tRNA-ribosyltransferase-like"/>
    <property type="match status" value="1"/>
</dbReference>
<feature type="binding site" evidence="4">
    <location>
        <position position="314"/>
    </location>
    <ligand>
        <name>Zn(2+)</name>
        <dbReference type="ChEBI" id="CHEBI:29105"/>
    </ligand>
</feature>
<feature type="region of interest" description="RNA binding; important for wobble base 34 recognition" evidence="4">
    <location>
        <begin position="276"/>
        <end position="280"/>
    </location>
</feature>